<keyword evidence="1" id="KW-0732">Signal</keyword>
<feature type="chain" id="PRO_5004072815" evidence="1">
    <location>
        <begin position="28"/>
        <end position="452"/>
    </location>
</feature>
<dbReference type="SUPFAM" id="SSF50998">
    <property type="entry name" value="Quinoprotein alcohol dehydrogenase-like"/>
    <property type="match status" value="1"/>
</dbReference>
<evidence type="ECO:0000259" key="2">
    <source>
        <dbReference type="Pfam" id="PF13360"/>
    </source>
</evidence>
<dbReference type="Proteomes" id="UP000011885">
    <property type="component" value="Unassembled WGS sequence"/>
</dbReference>
<name>M5U1P1_9BACT</name>
<proteinExistence type="predicted"/>
<gene>
    <name evidence="3" type="ORF">RSSM_06809</name>
</gene>
<dbReference type="PATRIC" id="fig|1263870.3.peg.7223"/>
<evidence type="ECO:0000313" key="3">
    <source>
        <dbReference type="EMBL" id="EMI51761.1"/>
    </source>
</evidence>
<dbReference type="PANTHER" id="PTHR34512:SF30">
    <property type="entry name" value="OUTER MEMBRANE PROTEIN ASSEMBLY FACTOR BAMB"/>
    <property type="match status" value="1"/>
</dbReference>
<evidence type="ECO:0000313" key="4">
    <source>
        <dbReference type="Proteomes" id="UP000011885"/>
    </source>
</evidence>
<evidence type="ECO:0000256" key="1">
    <source>
        <dbReference type="SAM" id="SignalP"/>
    </source>
</evidence>
<accession>M5U1P1</accession>
<dbReference type="AlphaFoldDB" id="M5U1P1"/>
<protein>
    <submittedName>
        <fullName evidence="3">Serine/threonine protein kinase</fullName>
    </submittedName>
</protein>
<feature type="domain" description="Pyrrolo-quinoline quinone repeat" evidence="2">
    <location>
        <begin position="108"/>
        <end position="366"/>
    </location>
</feature>
<keyword evidence="3" id="KW-0418">Kinase</keyword>
<dbReference type="GO" id="GO:0004674">
    <property type="term" value="F:protein serine/threonine kinase activity"/>
    <property type="evidence" value="ECO:0007669"/>
    <property type="project" value="UniProtKB-KW"/>
</dbReference>
<dbReference type="InterPro" id="IPR002372">
    <property type="entry name" value="PQQ_rpt_dom"/>
</dbReference>
<dbReference type="PANTHER" id="PTHR34512">
    <property type="entry name" value="CELL SURFACE PROTEIN"/>
    <property type="match status" value="1"/>
</dbReference>
<keyword evidence="3" id="KW-0808">Transferase</keyword>
<dbReference type="InterPro" id="IPR018391">
    <property type="entry name" value="PQQ_b-propeller_rpt"/>
</dbReference>
<dbReference type="EMBL" id="ANOH01000486">
    <property type="protein sequence ID" value="EMI51761.1"/>
    <property type="molecule type" value="Genomic_DNA"/>
</dbReference>
<dbReference type="Gene3D" id="2.130.10.10">
    <property type="entry name" value="YVTN repeat-like/Quinoprotein amine dehydrogenase"/>
    <property type="match status" value="2"/>
</dbReference>
<sequence>MIDFVSMRRLSVRLVMTWIAAMVVASARVDADEPVASGENWARFHGPNGTGRSEHGQLPESWTAADYTWSVDLNGTDVGSPAVSGTQVFLLDSSSSTAAGGGQRSIDLVALDLGTGKEQWRRSHRVATTKRHSRNSPASTTPAVADGRVFIAYGDTNGAYLYAYSLAGEPLWQRQLGPWSGVHGFGTSPMVFENQVVLFNSQQVDQLAAWQVAGTSHMMAFDAATGEDLWSTPLRATRPCYGVPAVYEPSNGESGFGRQLIGANKGNGMFGLDVTTGELLWSLDVFNKRCCASPLLVGDIAVCSSGSGGGGNILSAVRIPSSKEQEPEELFRVTSAAPYVPSSVSKDGLLFTVSDSGIASCFDLSDQGRKRWSQRLGGNFGASPVIVGEQLLFLSLDGTAHVTRASAAKERVSSFDLGGRVGATPAVSSSCLILRVGNRLHCLPISGRGSQG</sequence>
<keyword evidence="4" id="KW-1185">Reference proteome</keyword>
<keyword evidence="3" id="KW-0723">Serine/threonine-protein kinase</keyword>
<comment type="caution">
    <text evidence="3">The sequence shown here is derived from an EMBL/GenBank/DDBJ whole genome shotgun (WGS) entry which is preliminary data.</text>
</comment>
<dbReference type="SMART" id="SM00564">
    <property type="entry name" value="PQQ"/>
    <property type="match status" value="4"/>
</dbReference>
<organism evidence="3 4">
    <name type="scientific">Rhodopirellula sallentina SM41</name>
    <dbReference type="NCBI Taxonomy" id="1263870"/>
    <lineage>
        <taxon>Bacteria</taxon>
        <taxon>Pseudomonadati</taxon>
        <taxon>Planctomycetota</taxon>
        <taxon>Planctomycetia</taxon>
        <taxon>Pirellulales</taxon>
        <taxon>Pirellulaceae</taxon>
        <taxon>Rhodopirellula</taxon>
    </lineage>
</organism>
<reference evidence="3 4" key="1">
    <citation type="journal article" date="2013" name="Mar. Genomics">
        <title>Expression of sulfatases in Rhodopirellula baltica and the diversity of sulfatases in the genus Rhodopirellula.</title>
        <authorList>
            <person name="Wegner C.E."/>
            <person name="Richter-Heitmann T."/>
            <person name="Klindworth A."/>
            <person name="Klockow C."/>
            <person name="Richter M."/>
            <person name="Achstetter T."/>
            <person name="Glockner F.O."/>
            <person name="Harder J."/>
        </authorList>
    </citation>
    <scope>NUCLEOTIDE SEQUENCE [LARGE SCALE GENOMIC DNA]</scope>
    <source>
        <strain evidence="3 4">SM41</strain>
    </source>
</reference>
<dbReference type="Pfam" id="PF13360">
    <property type="entry name" value="PQQ_2"/>
    <property type="match status" value="1"/>
</dbReference>
<dbReference type="InterPro" id="IPR015943">
    <property type="entry name" value="WD40/YVTN_repeat-like_dom_sf"/>
</dbReference>
<feature type="signal peptide" evidence="1">
    <location>
        <begin position="1"/>
        <end position="27"/>
    </location>
</feature>
<dbReference type="InterPro" id="IPR011047">
    <property type="entry name" value="Quinoprotein_ADH-like_sf"/>
</dbReference>